<dbReference type="SUPFAM" id="SSF161098">
    <property type="entry name" value="MetI-like"/>
    <property type="match status" value="1"/>
</dbReference>
<feature type="transmembrane region" description="Helical" evidence="7">
    <location>
        <begin position="270"/>
        <end position="291"/>
    </location>
</feature>
<keyword evidence="4 7" id="KW-0812">Transmembrane</keyword>
<evidence type="ECO:0000256" key="3">
    <source>
        <dbReference type="ARBA" id="ARBA00022475"/>
    </source>
</evidence>
<keyword evidence="2 7" id="KW-0813">Transport</keyword>
<keyword evidence="10" id="KW-1185">Reference proteome</keyword>
<dbReference type="Proteomes" id="UP000641206">
    <property type="component" value="Unassembled WGS sequence"/>
</dbReference>
<feature type="transmembrane region" description="Helical" evidence="7">
    <location>
        <begin position="104"/>
        <end position="127"/>
    </location>
</feature>
<dbReference type="CDD" id="cd06261">
    <property type="entry name" value="TM_PBP2"/>
    <property type="match status" value="1"/>
</dbReference>
<comment type="subcellular location">
    <subcellularLocation>
        <location evidence="1 7">Cell membrane</location>
        <topology evidence="1 7">Multi-pass membrane protein</topology>
    </subcellularLocation>
</comment>
<evidence type="ECO:0000256" key="6">
    <source>
        <dbReference type="ARBA" id="ARBA00023136"/>
    </source>
</evidence>
<dbReference type="PANTHER" id="PTHR43386:SF1">
    <property type="entry name" value="D,D-DIPEPTIDE TRANSPORT SYSTEM PERMEASE PROTEIN DDPC-RELATED"/>
    <property type="match status" value="1"/>
</dbReference>
<evidence type="ECO:0000313" key="9">
    <source>
        <dbReference type="EMBL" id="GGP07828.1"/>
    </source>
</evidence>
<dbReference type="InterPro" id="IPR025966">
    <property type="entry name" value="OppC_N"/>
</dbReference>
<comment type="similarity">
    <text evidence="7">Belongs to the binding-protein-dependent transport system permease family.</text>
</comment>
<evidence type="ECO:0000259" key="8">
    <source>
        <dbReference type="PROSITE" id="PS50928"/>
    </source>
</evidence>
<accession>A0ABQ2NNL7</accession>
<dbReference type="PROSITE" id="PS50928">
    <property type="entry name" value="ABC_TM1"/>
    <property type="match status" value="1"/>
</dbReference>
<name>A0ABQ2NNL7_9BACI</name>
<dbReference type="InterPro" id="IPR053523">
    <property type="entry name" value="Oligopeptide_permease_AppC"/>
</dbReference>
<feature type="transmembrane region" description="Helical" evidence="7">
    <location>
        <begin position="139"/>
        <end position="159"/>
    </location>
</feature>
<dbReference type="Pfam" id="PF12911">
    <property type="entry name" value="OppC_N"/>
    <property type="match status" value="1"/>
</dbReference>
<keyword evidence="6 7" id="KW-0472">Membrane</keyword>
<protein>
    <submittedName>
        <fullName evidence="9">Oligopeptide transport system permease protein AppC</fullName>
    </submittedName>
</protein>
<dbReference type="InterPro" id="IPR050366">
    <property type="entry name" value="BP-dependent_transpt_permease"/>
</dbReference>
<reference evidence="10" key="1">
    <citation type="journal article" date="2019" name="Int. J. Syst. Evol. Microbiol.">
        <title>The Global Catalogue of Microorganisms (GCM) 10K type strain sequencing project: providing services to taxonomists for standard genome sequencing and annotation.</title>
        <authorList>
            <consortium name="The Broad Institute Genomics Platform"/>
            <consortium name="The Broad Institute Genome Sequencing Center for Infectious Disease"/>
            <person name="Wu L."/>
            <person name="Ma J."/>
        </authorList>
    </citation>
    <scope>NUCLEOTIDE SEQUENCE [LARGE SCALE GENOMIC DNA]</scope>
    <source>
        <strain evidence="10">CGMCC 1.7693</strain>
    </source>
</reference>
<dbReference type="NCBIfam" id="NF045476">
    <property type="entry name" value="Opp4C"/>
    <property type="match status" value="1"/>
</dbReference>
<keyword evidence="5 7" id="KW-1133">Transmembrane helix</keyword>
<comment type="caution">
    <text evidence="9">The sequence shown here is derived from an EMBL/GenBank/DDBJ whole genome shotgun (WGS) entry which is preliminary data.</text>
</comment>
<evidence type="ECO:0000256" key="5">
    <source>
        <dbReference type="ARBA" id="ARBA00022989"/>
    </source>
</evidence>
<evidence type="ECO:0000256" key="1">
    <source>
        <dbReference type="ARBA" id="ARBA00004651"/>
    </source>
</evidence>
<keyword evidence="3" id="KW-1003">Cell membrane</keyword>
<evidence type="ECO:0000256" key="7">
    <source>
        <dbReference type="RuleBase" id="RU363032"/>
    </source>
</evidence>
<evidence type="ECO:0000256" key="4">
    <source>
        <dbReference type="ARBA" id="ARBA00022692"/>
    </source>
</evidence>
<feature type="transmembrane region" description="Helical" evidence="7">
    <location>
        <begin position="165"/>
        <end position="182"/>
    </location>
</feature>
<feature type="domain" description="ABC transmembrane type-1" evidence="8">
    <location>
        <begin position="100"/>
        <end position="291"/>
    </location>
</feature>
<dbReference type="InterPro" id="IPR035906">
    <property type="entry name" value="MetI-like_sf"/>
</dbReference>
<feature type="transmembrane region" description="Helical" evidence="7">
    <location>
        <begin position="39"/>
        <end position="61"/>
    </location>
</feature>
<dbReference type="Gene3D" id="1.10.3720.10">
    <property type="entry name" value="MetI-like"/>
    <property type="match status" value="1"/>
</dbReference>
<sequence length="303" mass="33215">MNAKEITVNQQDPEKVNNITNKPESLLKIGVEKFFKNKLSVLGGITIIIVVGMAVFAPWIAPFDPAKQDLLNTLAPPSMEHFLGTDELGRDVFSRLLYGARVSLLVSFTAVIGMKTIGVVIGASAGYFGKVVDSILMRFVDVIISFPQIFLLITMLAVLEPGLKTLIIVFILFSWTGTARLVRGEFLSLRNREFVLAARTMGLKTSRIMFRHILPNAMGPIIVSATLSVGGVILSEAGLSFLGLGIQPPTPSWGNMLQAAQDFNIMVNAWWYPIFPGLMILITVLAFNFVGDGLRDAFDPRDK</sequence>
<evidence type="ECO:0000313" key="10">
    <source>
        <dbReference type="Proteomes" id="UP000641206"/>
    </source>
</evidence>
<dbReference type="InterPro" id="IPR000515">
    <property type="entry name" value="MetI-like"/>
</dbReference>
<proteinExistence type="inferred from homology"/>
<evidence type="ECO:0000256" key="2">
    <source>
        <dbReference type="ARBA" id="ARBA00022448"/>
    </source>
</evidence>
<feature type="transmembrane region" description="Helical" evidence="7">
    <location>
        <begin position="213"/>
        <end position="234"/>
    </location>
</feature>
<dbReference type="Pfam" id="PF00528">
    <property type="entry name" value="BPD_transp_1"/>
    <property type="match status" value="1"/>
</dbReference>
<dbReference type="PANTHER" id="PTHR43386">
    <property type="entry name" value="OLIGOPEPTIDE TRANSPORT SYSTEM PERMEASE PROTEIN APPC"/>
    <property type="match status" value="1"/>
</dbReference>
<dbReference type="EMBL" id="BMLW01000001">
    <property type="protein sequence ID" value="GGP07828.1"/>
    <property type="molecule type" value="Genomic_DNA"/>
</dbReference>
<organism evidence="9 10">
    <name type="scientific">Oceanobacillus neutriphilus</name>
    <dbReference type="NCBI Taxonomy" id="531815"/>
    <lineage>
        <taxon>Bacteria</taxon>
        <taxon>Bacillati</taxon>
        <taxon>Bacillota</taxon>
        <taxon>Bacilli</taxon>
        <taxon>Bacillales</taxon>
        <taxon>Bacillaceae</taxon>
        <taxon>Oceanobacillus</taxon>
    </lineage>
</organism>
<gene>
    <name evidence="9" type="primary">appC</name>
    <name evidence="9" type="ORF">GCM10011346_05440</name>
</gene>